<feature type="domain" description="Tyrosine-protein phosphatase" evidence="1">
    <location>
        <begin position="157"/>
        <end position="301"/>
    </location>
</feature>
<dbReference type="InParanoid" id="A0A7M7P8U2"/>
<dbReference type="GeneID" id="115926791"/>
<name>A0A7M7P8U2_STRPU</name>
<dbReference type="SMART" id="SM00450">
    <property type="entry name" value="RHOD"/>
    <property type="match status" value="1"/>
</dbReference>
<dbReference type="Proteomes" id="UP000007110">
    <property type="component" value="Unassembled WGS sequence"/>
</dbReference>
<evidence type="ECO:0008006" key="5">
    <source>
        <dbReference type="Google" id="ProtNLM"/>
    </source>
</evidence>
<proteinExistence type="predicted"/>
<dbReference type="SUPFAM" id="SSF52799">
    <property type="entry name" value="(Phosphotyrosine protein) phosphatases II"/>
    <property type="match status" value="1"/>
</dbReference>
<dbReference type="GO" id="GO:0001691">
    <property type="term" value="F:pseudophosphatase activity"/>
    <property type="evidence" value="ECO:0000318"/>
    <property type="project" value="GO_Central"/>
</dbReference>
<organism evidence="3 4">
    <name type="scientific">Strongylocentrotus purpuratus</name>
    <name type="common">Purple sea urchin</name>
    <dbReference type="NCBI Taxonomy" id="7668"/>
    <lineage>
        <taxon>Eukaryota</taxon>
        <taxon>Metazoa</taxon>
        <taxon>Echinodermata</taxon>
        <taxon>Eleutherozoa</taxon>
        <taxon>Echinozoa</taxon>
        <taxon>Echinoidea</taxon>
        <taxon>Euechinoidea</taxon>
        <taxon>Echinacea</taxon>
        <taxon>Camarodonta</taxon>
        <taxon>Echinidea</taxon>
        <taxon>Strongylocentrotidae</taxon>
        <taxon>Strongylocentrotus</taxon>
    </lineage>
</organism>
<accession>A0A7M7P8U2</accession>
<dbReference type="EnsemblMetazoa" id="XM_030992146">
    <property type="protein sequence ID" value="XP_030848006"/>
    <property type="gene ID" value="LOC115926791"/>
</dbReference>
<dbReference type="InterPro" id="IPR000340">
    <property type="entry name" value="Dual-sp_phosphatase_cat-dom"/>
</dbReference>
<dbReference type="RefSeq" id="XP_030848006.1">
    <property type="nucleotide sequence ID" value="XM_030992146.1"/>
</dbReference>
<dbReference type="Pfam" id="PF00782">
    <property type="entry name" value="DSPc"/>
    <property type="match status" value="1"/>
</dbReference>
<dbReference type="InterPro" id="IPR036873">
    <property type="entry name" value="Rhodanese-like_dom_sf"/>
</dbReference>
<protein>
    <recommendedName>
        <fullName evidence="5">Serine/threonine/tyrosine-interacting-like protein 1</fullName>
    </recommendedName>
</protein>
<evidence type="ECO:0000313" key="4">
    <source>
        <dbReference type="Proteomes" id="UP000007110"/>
    </source>
</evidence>
<dbReference type="FunFam" id="3.90.190.10:FF:000263">
    <property type="entry name" value="probable rhodanese domain-containing dual specificity protein phosphatase isoform X1"/>
    <property type="match status" value="1"/>
</dbReference>
<reference evidence="3" key="2">
    <citation type="submission" date="2021-01" db="UniProtKB">
        <authorList>
            <consortium name="EnsemblMetazoa"/>
        </authorList>
    </citation>
    <scope>IDENTIFICATION</scope>
</reference>
<dbReference type="GO" id="GO:2001244">
    <property type="term" value="P:positive regulation of intrinsic apoptotic signaling pathway"/>
    <property type="evidence" value="ECO:0000318"/>
    <property type="project" value="GO_Central"/>
</dbReference>
<dbReference type="PANTHER" id="PTHR46659:SF1">
    <property type="entry name" value="SERINE_THREONINE_TYROSINE-INTERACTING-LIKE PROTEIN 1"/>
    <property type="match status" value="1"/>
</dbReference>
<dbReference type="SMART" id="SM00195">
    <property type="entry name" value="DSPc"/>
    <property type="match status" value="1"/>
</dbReference>
<dbReference type="GO" id="GO:0062030">
    <property type="term" value="P:negative regulation of stress granule assembly"/>
    <property type="evidence" value="ECO:0000318"/>
    <property type="project" value="GO_Central"/>
</dbReference>
<dbReference type="OMA" id="RFCVVYD"/>
<dbReference type="AlphaFoldDB" id="A0A7M7P8U2"/>
<dbReference type="GO" id="GO:0005739">
    <property type="term" value="C:mitochondrion"/>
    <property type="evidence" value="ECO:0000318"/>
    <property type="project" value="GO_Central"/>
</dbReference>
<sequence length="313" mass="35422">MSSKVSTPRLISKVGTRILTCEPTELYNILQQATIYPALSDQNYLLLLDARQKNEYNESHILTSKRALRTADDKFLVPYGAEIECKMHVIVLDNNTSGLSKRDSPAFKCAKVMAEAGSRNPVRILRGGYEEFSALYPFLRTQKILYMPQELDELRPYPVEVLPGQLYLGNYQQACSPGVKKDLKVKGVLHIAQDAEELQEGLVGAELMHCPLSDGNEADMLSQLSQACQFIGKHVTEKNAVLVSSEHGISRSAAAILAYLMYHYKWTLQKAYKHLQNCKSNIRPHRDFVSQLSKWEEEIFEEGVQTNISDPYY</sequence>
<dbReference type="Gene3D" id="3.90.190.10">
    <property type="entry name" value="Protein tyrosine phosphatase superfamily"/>
    <property type="match status" value="1"/>
</dbReference>
<dbReference type="InterPro" id="IPR020422">
    <property type="entry name" value="TYR_PHOSPHATASE_DUAL_dom"/>
</dbReference>
<evidence type="ECO:0000259" key="2">
    <source>
        <dbReference type="PROSITE" id="PS50206"/>
    </source>
</evidence>
<dbReference type="InterPro" id="IPR001763">
    <property type="entry name" value="Rhodanese-like_dom"/>
</dbReference>
<reference evidence="4" key="1">
    <citation type="submission" date="2015-02" db="EMBL/GenBank/DDBJ databases">
        <title>Genome sequencing for Strongylocentrotus purpuratus.</title>
        <authorList>
            <person name="Murali S."/>
            <person name="Liu Y."/>
            <person name="Vee V."/>
            <person name="English A."/>
            <person name="Wang M."/>
            <person name="Skinner E."/>
            <person name="Han Y."/>
            <person name="Muzny D.M."/>
            <person name="Worley K.C."/>
            <person name="Gibbs R.A."/>
        </authorList>
    </citation>
    <scope>NUCLEOTIDE SEQUENCE</scope>
</reference>
<dbReference type="SUPFAM" id="SSF52821">
    <property type="entry name" value="Rhodanese/Cell cycle control phosphatase"/>
    <property type="match status" value="1"/>
</dbReference>
<dbReference type="InterPro" id="IPR053272">
    <property type="entry name" value="STY_interacting-like"/>
</dbReference>
<evidence type="ECO:0000313" key="3">
    <source>
        <dbReference type="EnsemblMetazoa" id="XP_030848006"/>
    </source>
</evidence>
<dbReference type="OrthoDB" id="10252009at2759"/>
<feature type="domain" description="Rhodanese" evidence="2">
    <location>
        <begin position="45"/>
        <end position="140"/>
    </location>
</feature>
<dbReference type="GO" id="GO:0019903">
    <property type="term" value="F:protein phosphatase binding"/>
    <property type="evidence" value="ECO:0000318"/>
    <property type="project" value="GO_Central"/>
</dbReference>
<dbReference type="PANTHER" id="PTHR46659">
    <property type="entry name" value="SERINE/THREONINE/TYROSINE-INTERACTING-LIKE PROTEIN 1"/>
    <property type="match status" value="1"/>
</dbReference>
<keyword evidence="4" id="KW-1185">Reference proteome</keyword>
<dbReference type="KEGG" id="spu:115926791"/>
<dbReference type="PROSITE" id="PS50054">
    <property type="entry name" value="TYR_PHOSPHATASE_DUAL"/>
    <property type="match status" value="1"/>
</dbReference>
<evidence type="ECO:0000259" key="1">
    <source>
        <dbReference type="PROSITE" id="PS50054"/>
    </source>
</evidence>
<dbReference type="PROSITE" id="PS50206">
    <property type="entry name" value="RHODANESE_3"/>
    <property type="match status" value="1"/>
</dbReference>
<dbReference type="Gene3D" id="3.40.250.10">
    <property type="entry name" value="Rhodanese-like domain"/>
    <property type="match status" value="1"/>
</dbReference>
<dbReference type="CDD" id="cd14517">
    <property type="entry name" value="DSP_STYXL1"/>
    <property type="match status" value="1"/>
</dbReference>
<dbReference type="Pfam" id="PF00581">
    <property type="entry name" value="Rhodanese"/>
    <property type="match status" value="1"/>
</dbReference>
<dbReference type="InterPro" id="IPR029021">
    <property type="entry name" value="Prot-tyrosine_phosphatase-like"/>
</dbReference>